<dbReference type="GO" id="GO:0004568">
    <property type="term" value="F:chitinase activity"/>
    <property type="evidence" value="ECO:0007669"/>
    <property type="project" value="TreeGrafter"/>
</dbReference>
<dbReference type="InterPro" id="IPR001223">
    <property type="entry name" value="Glyco_hydro18_cat"/>
</dbReference>
<gene>
    <name evidence="8" type="ORF">KP79_PYT08242</name>
</gene>
<dbReference type="PANTHER" id="PTHR11177:SF317">
    <property type="entry name" value="CHITINASE 12-RELATED"/>
    <property type="match status" value="1"/>
</dbReference>
<evidence type="ECO:0000256" key="6">
    <source>
        <dbReference type="SAM" id="MobiDB-lite"/>
    </source>
</evidence>
<dbReference type="PROSITE" id="PS51910">
    <property type="entry name" value="GH18_2"/>
    <property type="match status" value="2"/>
</dbReference>
<evidence type="ECO:0000256" key="4">
    <source>
        <dbReference type="ARBA" id="ARBA00023295"/>
    </source>
</evidence>
<evidence type="ECO:0000313" key="9">
    <source>
        <dbReference type="Proteomes" id="UP000242188"/>
    </source>
</evidence>
<feature type="domain" description="GH18" evidence="7">
    <location>
        <begin position="31"/>
        <end position="398"/>
    </location>
</feature>
<keyword evidence="9" id="KW-1185">Reference proteome</keyword>
<evidence type="ECO:0000256" key="5">
    <source>
        <dbReference type="RuleBase" id="RU000489"/>
    </source>
</evidence>
<keyword evidence="2 5" id="KW-0378">Hydrolase</keyword>
<dbReference type="EMBL" id="NEDP02002066">
    <property type="protein sequence ID" value="OWF51745.1"/>
    <property type="molecule type" value="Genomic_DNA"/>
</dbReference>
<dbReference type="OrthoDB" id="73875at2759"/>
<proteinExistence type="predicted"/>
<dbReference type="InterPro" id="IPR050314">
    <property type="entry name" value="Glycosyl_Hydrlase_18"/>
</dbReference>
<dbReference type="PROSITE" id="PS01095">
    <property type="entry name" value="GH18_1"/>
    <property type="match status" value="2"/>
</dbReference>
<dbReference type="GO" id="GO:0005576">
    <property type="term" value="C:extracellular region"/>
    <property type="evidence" value="ECO:0007669"/>
    <property type="project" value="TreeGrafter"/>
</dbReference>
<protein>
    <submittedName>
        <fullName evidence="8">Chitinase 3</fullName>
    </submittedName>
</protein>
<feature type="region of interest" description="Disordered" evidence="6">
    <location>
        <begin position="907"/>
        <end position="954"/>
    </location>
</feature>
<dbReference type="FunFam" id="3.10.50.10:FF:000001">
    <property type="entry name" value="Chitinase 3-like 1"/>
    <property type="match status" value="1"/>
</dbReference>
<dbReference type="FunFam" id="3.20.20.80:FF:000007">
    <property type="entry name" value="Acidic mammalian chitinase"/>
    <property type="match status" value="2"/>
</dbReference>
<comment type="caution">
    <text evidence="8">The sequence shown here is derived from an EMBL/GenBank/DDBJ whole genome shotgun (WGS) entry which is preliminary data.</text>
</comment>
<dbReference type="Pfam" id="PF00704">
    <property type="entry name" value="Glyco_hydro_18"/>
    <property type="match status" value="2"/>
</dbReference>
<dbReference type="AlphaFoldDB" id="A0A210QSP1"/>
<dbReference type="STRING" id="6573.A0A210QSP1"/>
<dbReference type="SUPFAM" id="SSF54556">
    <property type="entry name" value="Chitinase insertion domain"/>
    <property type="match status" value="2"/>
</dbReference>
<dbReference type="Gene3D" id="3.10.50.10">
    <property type="match status" value="2"/>
</dbReference>
<accession>A0A210QSP1</accession>
<sequence>MFVTSRWINPIAGTYYIVYEPGAFDKGMYEFKRVCYFTNWAQYRENPMTYTAENIDPFLCTHIMFAFSQLDGNSLVTVEWNDVSQYGRIIDMKTLNPRLKIMLAVGGYNHGVERFSTMASSDRNIEEFATSAITFLRKYKFDGLDLDWEFPAYGNSSKDDKFRFSRLTQILRQRFDDEGVLTERTALLLSAAVSAGKANIDAAYEVDIISRELDFINLMSYDFHGSWEDTTGHNSPLYARSDEQGNQRFLNQEAVVHYWLSLGAPPHKLVMGMALFGRTFTLANTKDVGLGAPTTGAGKSGVYTAEAGFLAYYEVCENMNQGWTRVWDEEHQVPYAFFGNQWVGYDDVQSFVIKAEYIRAMGLAGSMVWAMDLDDFNNVCGQGVNPLMTTLKNILEYQTLGPITDRPLPVTTITTTSQKPVTLVTSDPPTGIEHTYINITDDNSFLGMIRIVAICSNIFSLNPFLVCYFTNWAQYRGSPMRFTADDIDPFLCTHILFAFSQLHGNGMATVEWNDIATYNKVMNWKMTNPNLKVMLAVGGYNHGVKRFSAMVSSNQTIEEFAASAILFLRRYQFDGLDLDWEYPAYNTSGPDDKFRFTRLIEILRREFDLEGTSTNRPVLQLTAAVSPSKATSDAAYEIDIISQHLDFINLMSYDFHGSWDNYTGHNSPLFARRNESTFQQLLNQDAAVQYWISRGTPPHKLVMGLALYGRSFTLSSLNDVGLGADTTGGGHAAEYTRATGYMAYYEVCDRIKNKGWTRVWDDEHQVPFAYSGSQWVGYDDIESFAQKAHYIRTHGLGGSMVWALDLDDFNNVCGLGVNPMMSVLKAVLDLPTTEPIKRPTSTPLNVRPATAGTLWDNYIKNCNFPELIQNDPNCRVPGSFSQPKPTLPAQTKGDRLTTIKTLKLNLTSLPAKHSDPTRKPIQNTYLPESETKPPYSSIKPIQETDKSSSKTKYT</sequence>
<feature type="domain" description="GH18" evidence="7">
    <location>
        <begin position="463"/>
        <end position="831"/>
    </location>
</feature>
<dbReference type="Proteomes" id="UP000242188">
    <property type="component" value="Unassembled WGS sequence"/>
</dbReference>
<dbReference type="FunFam" id="3.10.50.10:FF:000004">
    <property type="entry name" value="Chitinase 5"/>
    <property type="match status" value="1"/>
</dbReference>
<dbReference type="GO" id="GO:0005975">
    <property type="term" value="P:carbohydrate metabolic process"/>
    <property type="evidence" value="ECO:0007669"/>
    <property type="project" value="InterPro"/>
</dbReference>
<dbReference type="InterPro" id="IPR017853">
    <property type="entry name" value="GH"/>
</dbReference>
<dbReference type="SUPFAM" id="SSF51445">
    <property type="entry name" value="(Trans)glycosidases"/>
    <property type="match status" value="2"/>
</dbReference>
<evidence type="ECO:0000256" key="2">
    <source>
        <dbReference type="ARBA" id="ARBA00022801"/>
    </source>
</evidence>
<dbReference type="InterPro" id="IPR011583">
    <property type="entry name" value="Chitinase_II/V-like_cat"/>
</dbReference>
<dbReference type="GO" id="GO:0006032">
    <property type="term" value="P:chitin catabolic process"/>
    <property type="evidence" value="ECO:0007669"/>
    <property type="project" value="TreeGrafter"/>
</dbReference>
<dbReference type="InterPro" id="IPR029070">
    <property type="entry name" value="Chitinase_insertion_sf"/>
</dbReference>
<organism evidence="8 9">
    <name type="scientific">Mizuhopecten yessoensis</name>
    <name type="common">Japanese scallop</name>
    <name type="synonym">Patinopecten yessoensis</name>
    <dbReference type="NCBI Taxonomy" id="6573"/>
    <lineage>
        <taxon>Eukaryota</taxon>
        <taxon>Metazoa</taxon>
        <taxon>Spiralia</taxon>
        <taxon>Lophotrochozoa</taxon>
        <taxon>Mollusca</taxon>
        <taxon>Bivalvia</taxon>
        <taxon>Autobranchia</taxon>
        <taxon>Pteriomorphia</taxon>
        <taxon>Pectinida</taxon>
        <taxon>Pectinoidea</taxon>
        <taxon>Pectinidae</taxon>
        <taxon>Mizuhopecten</taxon>
    </lineage>
</organism>
<evidence type="ECO:0000259" key="7">
    <source>
        <dbReference type="PROSITE" id="PS51910"/>
    </source>
</evidence>
<dbReference type="GO" id="GO:0008061">
    <property type="term" value="F:chitin binding"/>
    <property type="evidence" value="ECO:0007669"/>
    <property type="project" value="InterPro"/>
</dbReference>
<keyword evidence="4 5" id="KW-0326">Glycosidase</keyword>
<evidence type="ECO:0000313" key="8">
    <source>
        <dbReference type="EMBL" id="OWF51745.1"/>
    </source>
</evidence>
<dbReference type="SMART" id="SM00636">
    <property type="entry name" value="Glyco_18"/>
    <property type="match status" value="2"/>
</dbReference>
<dbReference type="Gene3D" id="3.20.20.80">
    <property type="entry name" value="Glycosidases"/>
    <property type="match status" value="2"/>
</dbReference>
<dbReference type="CDD" id="cd02872">
    <property type="entry name" value="GH18_chitolectin_chitotriosidase"/>
    <property type="match status" value="2"/>
</dbReference>
<name>A0A210QSP1_MIZYE</name>
<dbReference type="PANTHER" id="PTHR11177">
    <property type="entry name" value="CHITINASE"/>
    <property type="match status" value="1"/>
</dbReference>
<keyword evidence="3" id="KW-1015">Disulfide bond</keyword>
<reference evidence="8 9" key="1">
    <citation type="journal article" date="2017" name="Nat. Ecol. Evol.">
        <title>Scallop genome provides insights into evolution of bilaterian karyotype and development.</title>
        <authorList>
            <person name="Wang S."/>
            <person name="Zhang J."/>
            <person name="Jiao W."/>
            <person name="Li J."/>
            <person name="Xun X."/>
            <person name="Sun Y."/>
            <person name="Guo X."/>
            <person name="Huan P."/>
            <person name="Dong B."/>
            <person name="Zhang L."/>
            <person name="Hu X."/>
            <person name="Sun X."/>
            <person name="Wang J."/>
            <person name="Zhao C."/>
            <person name="Wang Y."/>
            <person name="Wang D."/>
            <person name="Huang X."/>
            <person name="Wang R."/>
            <person name="Lv J."/>
            <person name="Li Y."/>
            <person name="Zhang Z."/>
            <person name="Liu B."/>
            <person name="Lu W."/>
            <person name="Hui Y."/>
            <person name="Liang J."/>
            <person name="Zhou Z."/>
            <person name="Hou R."/>
            <person name="Li X."/>
            <person name="Liu Y."/>
            <person name="Li H."/>
            <person name="Ning X."/>
            <person name="Lin Y."/>
            <person name="Zhao L."/>
            <person name="Xing Q."/>
            <person name="Dou J."/>
            <person name="Li Y."/>
            <person name="Mao J."/>
            <person name="Guo H."/>
            <person name="Dou H."/>
            <person name="Li T."/>
            <person name="Mu C."/>
            <person name="Jiang W."/>
            <person name="Fu Q."/>
            <person name="Fu X."/>
            <person name="Miao Y."/>
            <person name="Liu J."/>
            <person name="Yu Q."/>
            <person name="Li R."/>
            <person name="Liao H."/>
            <person name="Li X."/>
            <person name="Kong Y."/>
            <person name="Jiang Z."/>
            <person name="Chourrout D."/>
            <person name="Li R."/>
            <person name="Bao Z."/>
        </authorList>
    </citation>
    <scope>NUCLEOTIDE SEQUENCE [LARGE SCALE GENOMIC DNA]</scope>
    <source>
        <strain evidence="8 9">PY_sf001</strain>
    </source>
</reference>
<dbReference type="InterPro" id="IPR001579">
    <property type="entry name" value="Glyco_hydro_18_chit_AS"/>
</dbReference>
<evidence type="ECO:0000256" key="3">
    <source>
        <dbReference type="ARBA" id="ARBA00023157"/>
    </source>
</evidence>
<evidence type="ECO:0000256" key="1">
    <source>
        <dbReference type="ARBA" id="ARBA00022729"/>
    </source>
</evidence>
<keyword evidence="1" id="KW-0732">Signal</keyword>